<evidence type="ECO:0000313" key="1">
    <source>
        <dbReference type="EMBL" id="KAK1859201.1"/>
    </source>
</evidence>
<evidence type="ECO:0000313" key="2">
    <source>
        <dbReference type="Proteomes" id="UP000798662"/>
    </source>
</evidence>
<organism evidence="1 2">
    <name type="scientific">Pyropia yezoensis</name>
    <name type="common">Susabi-nori</name>
    <name type="synonym">Porphyra yezoensis</name>
    <dbReference type="NCBI Taxonomy" id="2788"/>
    <lineage>
        <taxon>Eukaryota</taxon>
        <taxon>Rhodophyta</taxon>
        <taxon>Bangiophyceae</taxon>
        <taxon>Bangiales</taxon>
        <taxon>Bangiaceae</taxon>
        <taxon>Pyropia</taxon>
    </lineage>
</organism>
<keyword evidence="2" id="KW-1185">Reference proteome</keyword>
<name>A0ACC3BML9_PYRYE</name>
<comment type="caution">
    <text evidence="1">The sequence shown here is derived from an EMBL/GenBank/DDBJ whole genome shotgun (WGS) entry which is preliminary data.</text>
</comment>
<protein>
    <submittedName>
        <fullName evidence="1">Uncharacterized protein</fullName>
    </submittedName>
</protein>
<sequence>MTPAHFDELVALATPYLPVATRGPAAIPPRWRFFAVLFWLAQGERQRVVARAVDVAESTFCKFCNPVVEALRRALPAPAWPDKHERKKIGLDFSRLTGGNHAAWRGLCGPLTVVTPLCSHRLVSIKRISRTAMRVAPSSSSPSLIRGSFGTSWGASPGRVATQMPSRSAPGIGRCWMQGTRYPPWRMENLFLGMLALP</sequence>
<dbReference type="EMBL" id="CM020618">
    <property type="protein sequence ID" value="KAK1859201.1"/>
    <property type="molecule type" value="Genomic_DNA"/>
</dbReference>
<proteinExistence type="predicted"/>
<reference evidence="1" key="1">
    <citation type="submission" date="2019-11" db="EMBL/GenBank/DDBJ databases">
        <title>Nori genome reveals adaptations in red seaweeds to the harsh intertidal environment.</title>
        <authorList>
            <person name="Wang D."/>
            <person name="Mao Y."/>
        </authorList>
    </citation>
    <scope>NUCLEOTIDE SEQUENCE</scope>
    <source>
        <tissue evidence="1">Gametophyte</tissue>
    </source>
</reference>
<dbReference type="Proteomes" id="UP000798662">
    <property type="component" value="Chromosome 1"/>
</dbReference>
<accession>A0ACC3BML9</accession>
<gene>
    <name evidence="1" type="ORF">I4F81_001798</name>
</gene>